<protein>
    <submittedName>
        <fullName evidence="2">2-methoxy-6-polyprenyl-1,4-benzoquinol methylase, mitochondrial</fullName>
        <ecNumber evidence="2">2.1.1.163</ecNumber>
    </submittedName>
</protein>
<keyword evidence="2" id="KW-0808">Transferase</keyword>
<dbReference type="Proteomes" id="UP000216752">
    <property type="component" value="Chromosome"/>
</dbReference>
<keyword evidence="2" id="KW-0489">Methyltransferase</keyword>
<organism evidence="2 3">
    <name type="scientific">Sporomusa silvacetica DSM 10669</name>
    <dbReference type="NCBI Taxonomy" id="1123289"/>
    <lineage>
        <taxon>Bacteria</taxon>
        <taxon>Bacillati</taxon>
        <taxon>Bacillota</taxon>
        <taxon>Negativicutes</taxon>
        <taxon>Selenomonadales</taxon>
        <taxon>Sporomusaceae</taxon>
        <taxon>Sporomusa</taxon>
    </lineage>
</organism>
<dbReference type="CDD" id="cd02440">
    <property type="entry name" value="AdoMet_MTases"/>
    <property type="match status" value="1"/>
</dbReference>
<dbReference type="SUPFAM" id="SSF53335">
    <property type="entry name" value="S-adenosyl-L-methionine-dependent methyltransferases"/>
    <property type="match status" value="1"/>
</dbReference>
<dbReference type="GO" id="GO:0032259">
    <property type="term" value="P:methylation"/>
    <property type="evidence" value="ECO:0007669"/>
    <property type="project" value="UniProtKB-KW"/>
</dbReference>
<dbReference type="InterPro" id="IPR013216">
    <property type="entry name" value="Methyltransf_11"/>
</dbReference>
<dbReference type="RefSeq" id="WP_094607284.1">
    <property type="nucleotide sequence ID" value="NZ_CP155573.1"/>
</dbReference>
<keyword evidence="3" id="KW-1185">Reference proteome</keyword>
<dbReference type="EMBL" id="CP155573">
    <property type="protein sequence ID" value="XFO67386.1"/>
    <property type="molecule type" value="Genomic_DNA"/>
</dbReference>
<feature type="domain" description="Methyltransferase type 11" evidence="1">
    <location>
        <begin position="38"/>
        <end position="131"/>
    </location>
</feature>
<evidence type="ECO:0000313" key="3">
    <source>
        <dbReference type="Proteomes" id="UP000216752"/>
    </source>
</evidence>
<accession>A0ABZ3INY5</accession>
<dbReference type="EC" id="2.1.1.163" evidence="2"/>
<dbReference type="GO" id="GO:0043770">
    <property type="term" value="F:demethylmenaquinone methyltransferase activity"/>
    <property type="evidence" value="ECO:0007669"/>
    <property type="project" value="UniProtKB-EC"/>
</dbReference>
<proteinExistence type="predicted"/>
<gene>
    <name evidence="2" type="primary">coq5_7</name>
    <name evidence="2" type="ORF">SPSIL_035840</name>
</gene>
<dbReference type="Gene3D" id="3.40.50.150">
    <property type="entry name" value="Vaccinia Virus protein VP39"/>
    <property type="match status" value="1"/>
</dbReference>
<reference evidence="2" key="1">
    <citation type="submission" date="2024-05" db="EMBL/GenBank/DDBJ databases">
        <title>Isolation and characterization of Sporomusa carbonis sp. nov., a carboxydotrophic hydrogenogen in the genus of Sporomusa isolated from a charcoal burning pile.</title>
        <authorList>
            <person name="Boeer T."/>
            <person name="Rosenbaum F."/>
            <person name="Eysell L."/>
            <person name="Mueller V."/>
            <person name="Daniel R."/>
            <person name="Poehlein A."/>
        </authorList>
    </citation>
    <scope>NUCLEOTIDE SEQUENCE [LARGE SCALE GENOMIC DNA]</scope>
    <source>
        <strain evidence="2">DSM 10669</strain>
    </source>
</reference>
<dbReference type="InterPro" id="IPR029063">
    <property type="entry name" value="SAM-dependent_MTases_sf"/>
</dbReference>
<dbReference type="Pfam" id="PF08241">
    <property type="entry name" value="Methyltransf_11"/>
    <property type="match status" value="1"/>
</dbReference>
<evidence type="ECO:0000313" key="2">
    <source>
        <dbReference type="EMBL" id="XFO67386.1"/>
    </source>
</evidence>
<sequence length="189" mass="21480">MKVRDSGMPDQAYWESLLDVTLILDKLEINDQIDSLVEFGAGYGTFTSPSAERIQGNVISFDIEDQMIEIATTRTASHKSKVNIIKRDFIADGTGLDDNSVDYVMLFNILHHINPLEILNETYRILKTGGKAGIIHWNYDPTTPRGPNLDIRQKPEQIKQWAINAGFNLKADKPIDLPPYHYGFLVYKR</sequence>
<evidence type="ECO:0000259" key="1">
    <source>
        <dbReference type="Pfam" id="PF08241"/>
    </source>
</evidence>
<name>A0ABZ3INY5_9FIRM</name>